<evidence type="ECO:0000313" key="1">
    <source>
        <dbReference type="EMBL" id="TQN70039.1"/>
    </source>
</evidence>
<gene>
    <name evidence="1" type="ORF">CSHISOI_05427</name>
</gene>
<keyword evidence="2" id="KW-1185">Reference proteome</keyword>
<dbReference type="Proteomes" id="UP000326340">
    <property type="component" value="Unassembled WGS sequence"/>
</dbReference>
<comment type="caution">
    <text evidence="1">The sequence shown here is derived from an EMBL/GenBank/DDBJ whole genome shotgun (WGS) entry which is preliminary data.</text>
</comment>
<sequence>MSGDPTVEDSKRRRISRKALWAGARVRGTQTLGDGKGRGHFCQPFPAPLDSPSVPAARGWQMGGTEAELRPNIELEPNMCVNISTPHMRLMDSEREMQASRWEPSSLHHGGVALISIRLGQWRIPPVSRRTGDGLPGARRAVCRFVSSIGFWRQSGLHPNRYDTMRDGFGPRVENSVEEAFGASHDCKPSAALGLRLVKGTWRHGARLSSIDARPGRFSRNRLPASDSGFRWPAGSRRPLLLAAACR</sequence>
<protein>
    <submittedName>
        <fullName evidence="1">Uncharacterized protein</fullName>
    </submittedName>
</protein>
<accession>A0A5Q4BTW0</accession>
<organism evidence="1 2">
    <name type="scientific">Colletotrichum shisoi</name>
    <dbReference type="NCBI Taxonomy" id="2078593"/>
    <lineage>
        <taxon>Eukaryota</taxon>
        <taxon>Fungi</taxon>
        <taxon>Dikarya</taxon>
        <taxon>Ascomycota</taxon>
        <taxon>Pezizomycotina</taxon>
        <taxon>Sordariomycetes</taxon>
        <taxon>Hypocreomycetidae</taxon>
        <taxon>Glomerellales</taxon>
        <taxon>Glomerellaceae</taxon>
        <taxon>Colletotrichum</taxon>
        <taxon>Colletotrichum destructivum species complex</taxon>
    </lineage>
</organism>
<name>A0A5Q4BTW0_9PEZI</name>
<dbReference type="EMBL" id="PUHP01000437">
    <property type="protein sequence ID" value="TQN70039.1"/>
    <property type="molecule type" value="Genomic_DNA"/>
</dbReference>
<evidence type="ECO:0000313" key="2">
    <source>
        <dbReference type="Proteomes" id="UP000326340"/>
    </source>
</evidence>
<dbReference type="AlphaFoldDB" id="A0A5Q4BTW0"/>
<proteinExistence type="predicted"/>
<reference evidence="1 2" key="1">
    <citation type="journal article" date="2019" name="Sci. Rep.">
        <title>Colletotrichum shisoi sp. nov., an anthracnose pathogen of Perilla frutescens in Japan: molecular phylogenetic, morphological and genomic evidence.</title>
        <authorList>
            <person name="Gan P."/>
            <person name="Tsushima A."/>
            <person name="Hiroyama R."/>
            <person name="Narusaka M."/>
            <person name="Takano Y."/>
            <person name="Narusaka Y."/>
            <person name="Kawaradani M."/>
            <person name="Damm U."/>
            <person name="Shirasu K."/>
        </authorList>
    </citation>
    <scope>NUCLEOTIDE SEQUENCE [LARGE SCALE GENOMIC DNA]</scope>
    <source>
        <strain evidence="1 2">PG-2018a</strain>
    </source>
</reference>